<dbReference type="Proteomes" id="UP000789901">
    <property type="component" value="Unassembled WGS sequence"/>
</dbReference>
<keyword evidence="2" id="KW-1185">Reference proteome</keyword>
<sequence>ILATLNKISEETVVEKFITNYNRKTIPILTKNGAATLFPIGPSVQMLNEPSIIKFDTNTYKTNQQKSEFLKKDLSLKEHFYDTVRSLDTNAHKTNQQKYEFLKKEFVNSEKLNKNEREFLLN</sequence>
<feature type="non-terminal residue" evidence="1">
    <location>
        <position position="122"/>
    </location>
</feature>
<evidence type="ECO:0000313" key="1">
    <source>
        <dbReference type="EMBL" id="CAG8857034.1"/>
    </source>
</evidence>
<comment type="caution">
    <text evidence="1">The sequence shown here is derived from an EMBL/GenBank/DDBJ whole genome shotgun (WGS) entry which is preliminary data.</text>
</comment>
<name>A0ABN7XSH5_GIGMA</name>
<feature type="non-terminal residue" evidence="1">
    <location>
        <position position="1"/>
    </location>
</feature>
<reference evidence="1 2" key="1">
    <citation type="submission" date="2021-06" db="EMBL/GenBank/DDBJ databases">
        <authorList>
            <person name="Kallberg Y."/>
            <person name="Tangrot J."/>
            <person name="Rosling A."/>
        </authorList>
    </citation>
    <scope>NUCLEOTIDE SEQUENCE [LARGE SCALE GENOMIC DNA]</scope>
    <source>
        <strain evidence="1 2">120-4 pot B 10/14</strain>
    </source>
</reference>
<protein>
    <submittedName>
        <fullName evidence="1">35943_t:CDS:1</fullName>
    </submittedName>
</protein>
<gene>
    <name evidence="1" type="ORF">GMARGA_LOCUS45855</name>
</gene>
<evidence type="ECO:0000313" key="2">
    <source>
        <dbReference type="Proteomes" id="UP000789901"/>
    </source>
</evidence>
<accession>A0ABN7XSH5</accession>
<organism evidence="1 2">
    <name type="scientific">Gigaspora margarita</name>
    <dbReference type="NCBI Taxonomy" id="4874"/>
    <lineage>
        <taxon>Eukaryota</taxon>
        <taxon>Fungi</taxon>
        <taxon>Fungi incertae sedis</taxon>
        <taxon>Mucoromycota</taxon>
        <taxon>Glomeromycotina</taxon>
        <taxon>Glomeromycetes</taxon>
        <taxon>Diversisporales</taxon>
        <taxon>Gigasporaceae</taxon>
        <taxon>Gigaspora</taxon>
    </lineage>
</organism>
<dbReference type="EMBL" id="CAJVQB010166535">
    <property type="protein sequence ID" value="CAG8857034.1"/>
    <property type="molecule type" value="Genomic_DNA"/>
</dbReference>
<proteinExistence type="predicted"/>